<comment type="caution">
    <text evidence="3">The sequence shown here is derived from an EMBL/GenBank/DDBJ whole genome shotgun (WGS) entry which is preliminary data.</text>
</comment>
<gene>
    <name evidence="3" type="ORF">ACFFGY_21600</name>
</gene>
<organism evidence="3 4">
    <name type="scientific">Roseomonas elaeocarpi</name>
    <dbReference type="NCBI Taxonomy" id="907779"/>
    <lineage>
        <taxon>Bacteria</taxon>
        <taxon>Pseudomonadati</taxon>
        <taxon>Pseudomonadota</taxon>
        <taxon>Alphaproteobacteria</taxon>
        <taxon>Acetobacterales</taxon>
        <taxon>Roseomonadaceae</taxon>
        <taxon>Roseomonas</taxon>
    </lineage>
</organism>
<evidence type="ECO:0000259" key="2">
    <source>
        <dbReference type="SMART" id="SM00062"/>
    </source>
</evidence>
<accession>A0ABV6JYT4</accession>
<keyword evidence="1" id="KW-0732">Signal</keyword>
<name>A0ABV6JYT4_9PROT</name>
<dbReference type="SUPFAM" id="SSF53850">
    <property type="entry name" value="Periplasmic binding protein-like II"/>
    <property type="match status" value="1"/>
</dbReference>
<dbReference type="EMBL" id="JBHLUN010000017">
    <property type="protein sequence ID" value="MFC0410853.1"/>
    <property type="molecule type" value="Genomic_DNA"/>
</dbReference>
<reference evidence="3 4" key="1">
    <citation type="submission" date="2024-09" db="EMBL/GenBank/DDBJ databases">
        <authorList>
            <person name="Sun Q."/>
            <person name="Mori K."/>
        </authorList>
    </citation>
    <scope>NUCLEOTIDE SEQUENCE [LARGE SCALE GENOMIC DNA]</scope>
    <source>
        <strain evidence="3 4">TBRC 5777</strain>
    </source>
</reference>
<dbReference type="SMART" id="SM00062">
    <property type="entry name" value="PBPb"/>
    <property type="match status" value="1"/>
</dbReference>
<dbReference type="RefSeq" id="WP_377046606.1">
    <property type="nucleotide sequence ID" value="NZ_JBHLUN010000017.1"/>
</dbReference>
<dbReference type="PANTHER" id="PTHR35936">
    <property type="entry name" value="MEMBRANE-BOUND LYTIC MUREIN TRANSGLYCOSYLASE F"/>
    <property type="match status" value="1"/>
</dbReference>
<dbReference type="Gene3D" id="3.40.190.10">
    <property type="entry name" value="Periplasmic binding protein-like II"/>
    <property type="match status" value="2"/>
</dbReference>
<proteinExistence type="predicted"/>
<evidence type="ECO:0000313" key="3">
    <source>
        <dbReference type="EMBL" id="MFC0410853.1"/>
    </source>
</evidence>
<dbReference type="Proteomes" id="UP001589865">
    <property type="component" value="Unassembled WGS sequence"/>
</dbReference>
<protein>
    <submittedName>
        <fullName evidence="3">ABC transporter substrate-binding protein</fullName>
    </submittedName>
</protein>
<feature type="domain" description="Solute-binding protein family 3/N-terminal" evidence="2">
    <location>
        <begin position="74"/>
        <end position="301"/>
    </location>
</feature>
<dbReference type="Pfam" id="PF00497">
    <property type="entry name" value="SBP_bac_3"/>
    <property type="match status" value="1"/>
</dbReference>
<dbReference type="CDD" id="cd01004">
    <property type="entry name" value="PBP2_MidA_like"/>
    <property type="match status" value="1"/>
</dbReference>
<keyword evidence="4" id="KW-1185">Reference proteome</keyword>
<evidence type="ECO:0000256" key="1">
    <source>
        <dbReference type="ARBA" id="ARBA00022729"/>
    </source>
</evidence>
<dbReference type="InterPro" id="IPR001638">
    <property type="entry name" value="Solute-binding_3/MltF_N"/>
</dbReference>
<sequence length="316" mass="33726">MFSPLPRHGTRQPVRHPAWHVARRGLATLLLAGVAALPLGARPAAAQTPTATISAAPVPELIRQLPARLAENKTMTVAIALGSPPDDFRDEKGEVAGWEIDILRAASEVLGLKLELRPTTFDTLIPGLQAKRFDAATGQMGISDVRLKVLDMIGTLLGNELFAARGDSDIKVDSLDDLCGRTVATTRGSREIEFAEGHQARCKELGKPAINMLAFNDGNGAAESLMSRRADLLWLGSTAVSYFTAQSHGRAKVVGHYTDTSYIGIALPKGSDFSAPLQAAVQHLVADGTYRKIVEKWGLGEGAVREAPLNPTGTPR</sequence>
<evidence type="ECO:0000313" key="4">
    <source>
        <dbReference type="Proteomes" id="UP001589865"/>
    </source>
</evidence>
<dbReference type="PANTHER" id="PTHR35936:SF17">
    <property type="entry name" value="ARGININE-BINDING EXTRACELLULAR PROTEIN ARTP"/>
    <property type="match status" value="1"/>
</dbReference>